<organism evidence="4 5">
    <name type="scientific">Clostridium intestinale DSM 6191</name>
    <dbReference type="NCBI Taxonomy" id="1121320"/>
    <lineage>
        <taxon>Bacteria</taxon>
        <taxon>Bacillati</taxon>
        <taxon>Bacillota</taxon>
        <taxon>Clostridia</taxon>
        <taxon>Eubacteriales</taxon>
        <taxon>Clostridiaceae</taxon>
        <taxon>Clostridium</taxon>
    </lineage>
</organism>
<dbReference type="Proteomes" id="UP000184241">
    <property type="component" value="Unassembled WGS sequence"/>
</dbReference>
<dbReference type="RefSeq" id="WP_083553598.1">
    <property type="nucleotide sequence ID" value="NZ_FQXU01000015.1"/>
</dbReference>
<keyword evidence="3" id="KW-1133">Transmembrane helix</keyword>
<feature type="active site" description="Proton donor/acceptor" evidence="2">
    <location>
        <position position="146"/>
    </location>
</feature>
<evidence type="ECO:0000256" key="3">
    <source>
        <dbReference type="SAM" id="Phobius"/>
    </source>
</evidence>
<dbReference type="Pfam" id="PF04203">
    <property type="entry name" value="Sortase"/>
    <property type="match status" value="1"/>
</dbReference>
<feature type="transmembrane region" description="Helical" evidence="3">
    <location>
        <begin position="20"/>
        <end position="41"/>
    </location>
</feature>
<dbReference type="GO" id="GO:0016787">
    <property type="term" value="F:hydrolase activity"/>
    <property type="evidence" value="ECO:0007669"/>
    <property type="project" value="UniProtKB-KW"/>
</dbReference>
<sequence>MNLMKLEDGNKSKKRKWTRLALLIISLSALIYSAVSLLAIFNEYKKGKKEYESLQKYVNRDSKISESEDKEVLSVDFGSLKKLNEDIVGWISFKDTEVNYPIVKGADNSYYLNHTFNKTENDSGSIFMDLENDSSFKDKNTILYGHNMKNGSMFSILNKYMDKDFYESTPYFWLYTENEIYKCEIFSAYKTSANNSKSYIKKFSTDQEYEDFSKEIKNSSLYDTGITVNKDDIVLTLSTCTNNDKDSRFVVSSKMVKQ</sequence>
<dbReference type="NCBIfam" id="TIGR03064">
    <property type="entry name" value="sortase_srtB"/>
    <property type="match status" value="1"/>
</dbReference>
<evidence type="ECO:0000313" key="4">
    <source>
        <dbReference type="EMBL" id="SHI50033.1"/>
    </source>
</evidence>
<dbReference type="InterPro" id="IPR005754">
    <property type="entry name" value="Sortase"/>
</dbReference>
<dbReference type="CDD" id="cd05826">
    <property type="entry name" value="Sortase_B"/>
    <property type="match status" value="1"/>
</dbReference>
<name>A0A1M6BNB3_9CLOT</name>
<dbReference type="EMBL" id="FQXU01000015">
    <property type="protein sequence ID" value="SHI50033.1"/>
    <property type="molecule type" value="Genomic_DNA"/>
</dbReference>
<keyword evidence="3" id="KW-0812">Transmembrane</keyword>
<dbReference type="InterPro" id="IPR023365">
    <property type="entry name" value="Sortase_dom-sf"/>
</dbReference>
<keyword evidence="3" id="KW-0472">Membrane</keyword>
<evidence type="ECO:0000256" key="1">
    <source>
        <dbReference type="ARBA" id="ARBA00022801"/>
    </source>
</evidence>
<dbReference type="InterPro" id="IPR009835">
    <property type="entry name" value="SrtB"/>
</dbReference>
<dbReference type="Gene3D" id="2.40.260.10">
    <property type="entry name" value="Sortase"/>
    <property type="match status" value="1"/>
</dbReference>
<dbReference type="SUPFAM" id="SSF63817">
    <property type="entry name" value="Sortase"/>
    <property type="match status" value="1"/>
</dbReference>
<evidence type="ECO:0000313" key="5">
    <source>
        <dbReference type="Proteomes" id="UP000184241"/>
    </source>
</evidence>
<accession>A0A1M6BNB3</accession>
<proteinExistence type="predicted"/>
<feature type="active site" description="Acyl-thioester intermediate" evidence="2">
    <location>
        <position position="240"/>
    </location>
</feature>
<gene>
    <name evidence="4" type="ORF">SAMN02745941_03900</name>
</gene>
<keyword evidence="1" id="KW-0378">Hydrolase</keyword>
<reference evidence="4 5" key="1">
    <citation type="submission" date="2016-11" db="EMBL/GenBank/DDBJ databases">
        <authorList>
            <person name="Jaros S."/>
            <person name="Januszkiewicz K."/>
            <person name="Wedrychowicz H."/>
        </authorList>
    </citation>
    <scope>NUCLEOTIDE SEQUENCE [LARGE SCALE GENOMIC DNA]</scope>
    <source>
        <strain evidence="4 5">DSM 6191</strain>
    </source>
</reference>
<protein>
    <submittedName>
        <fullName evidence="4">Sortase B</fullName>
    </submittedName>
</protein>
<dbReference type="AlphaFoldDB" id="A0A1M6BNB3"/>
<evidence type="ECO:0000256" key="2">
    <source>
        <dbReference type="PIRSR" id="PIRSR605754-1"/>
    </source>
</evidence>